<keyword evidence="1" id="KW-0677">Repeat</keyword>
<dbReference type="GO" id="GO:0003723">
    <property type="term" value="F:RNA binding"/>
    <property type="evidence" value="ECO:0007669"/>
    <property type="project" value="UniProtKB-UniRule"/>
</dbReference>
<proteinExistence type="predicted"/>
<name>A0AAN8FXZ9_TRICO</name>
<dbReference type="SUPFAM" id="SSF54791">
    <property type="entry name" value="Eukaryotic type KH-domain (KH-domain type I)"/>
    <property type="match status" value="2"/>
</dbReference>
<feature type="domain" description="K Homology" evidence="3">
    <location>
        <begin position="36"/>
        <end position="110"/>
    </location>
</feature>
<evidence type="ECO:0000259" key="3">
    <source>
        <dbReference type="SMART" id="SM00322"/>
    </source>
</evidence>
<dbReference type="InterPro" id="IPR004088">
    <property type="entry name" value="KH_dom_type_1"/>
</dbReference>
<evidence type="ECO:0000313" key="4">
    <source>
        <dbReference type="EMBL" id="KAK5986445.1"/>
    </source>
</evidence>
<accession>A0AAN8FXZ9</accession>
<keyword evidence="2" id="KW-0694">RNA-binding</keyword>
<dbReference type="AlphaFoldDB" id="A0AAN8FXZ9"/>
<sequence>MADASFEYANEAVMVVDHVQDCSYPTPKRKRLQAVDNVSLRILVSPAEAGALLGRRGERIKAVAKDNQCSVRISDEPQVGAGSSDRVCFVKGTVPNVIAAVTSMIKTLSEVCSGSDALENTVLIDVLRKRSGALPNGNNFAASVVKECDRSTTSLTLEVPANVMGAVLGRQCQMLKDIERYSLCKIQLSKEDTADARRTLRIAGLEENLNFGKWMVERAINEGQNR</sequence>
<comment type="caution">
    <text evidence="4">The sequence shown here is derived from an EMBL/GenBank/DDBJ whole genome shotgun (WGS) entry which is preliminary data.</text>
</comment>
<dbReference type="SMART" id="SM00322">
    <property type="entry name" value="KH"/>
    <property type="match status" value="2"/>
</dbReference>
<organism evidence="4 5">
    <name type="scientific">Trichostrongylus colubriformis</name>
    <name type="common">Black scour worm</name>
    <dbReference type="NCBI Taxonomy" id="6319"/>
    <lineage>
        <taxon>Eukaryota</taxon>
        <taxon>Metazoa</taxon>
        <taxon>Ecdysozoa</taxon>
        <taxon>Nematoda</taxon>
        <taxon>Chromadorea</taxon>
        <taxon>Rhabditida</taxon>
        <taxon>Rhabditina</taxon>
        <taxon>Rhabditomorpha</taxon>
        <taxon>Strongyloidea</taxon>
        <taxon>Trichostrongylidae</taxon>
        <taxon>Trichostrongylus</taxon>
    </lineage>
</organism>
<keyword evidence="5" id="KW-1185">Reference proteome</keyword>
<evidence type="ECO:0000313" key="5">
    <source>
        <dbReference type="Proteomes" id="UP001331761"/>
    </source>
</evidence>
<protein>
    <recommendedName>
        <fullName evidence="3">K Homology domain-containing protein</fullName>
    </recommendedName>
</protein>
<dbReference type="InterPro" id="IPR036612">
    <property type="entry name" value="KH_dom_type_1_sf"/>
</dbReference>
<dbReference type="Pfam" id="PF00013">
    <property type="entry name" value="KH_1"/>
    <property type="match status" value="2"/>
</dbReference>
<dbReference type="PANTHER" id="PTHR10288">
    <property type="entry name" value="KH DOMAIN CONTAINING RNA BINDING PROTEIN"/>
    <property type="match status" value="1"/>
</dbReference>
<gene>
    <name evidence="4" type="ORF">GCK32_012974</name>
</gene>
<dbReference type="Gene3D" id="3.30.1370.10">
    <property type="entry name" value="K Homology domain, type 1"/>
    <property type="match status" value="2"/>
</dbReference>
<reference evidence="4 5" key="1">
    <citation type="submission" date="2019-10" db="EMBL/GenBank/DDBJ databases">
        <title>Assembly and Annotation for the nematode Trichostrongylus colubriformis.</title>
        <authorList>
            <person name="Martin J."/>
        </authorList>
    </citation>
    <scope>NUCLEOTIDE SEQUENCE [LARGE SCALE GENOMIC DNA]</scope>
    <source>
        <strain evidence="4">G859</strain>
        <tissue evidence="4">Whole worm</tissue>
    </source>
</reference>
<evidence type="ECO:0000256" key="2">
    <source>
        <dbReference type="PROSITE-ProRule" id="PRU00117"/>
    </source>
</evidence>
<dbReference type="CDD" id="cd00105">
    <property type="entry name" value="KH-I"/>
    <property type="match status" value="1"/>
</dbReference>
<dbReference type="EMBL" id="WIXE01000615">
    <property type="protein sequence ID" value="KAK5986445.1"/>
    <property type="molecule type" value="Genomic_DNA"/>
</dbReference>
<dbReference type="PROSITE" id="PS50084">
    <property type="entry name" value="KH_TYPE_1"/>
    <property type="match status" value="2"/>
</dbReference>
<dbReference type="InterPro" id="IPR004087">
    <property type="entry name" value="KH_dom"/>
</dbReference>
<dbReference type="Proteomes" id="UP001331761">
    <property type="component" value="Unassembled WGS sequence"/>
</dbReference>
<feature type="domain" description="K Homology" evidence="3">
    <location>
        <begin position="151"/>
        <end position="221"/>
    </location>
</feature>
<evidence type="ECO:0000256" key="1">
    <source>
        <dbReference type="ARBA" id="ARBA00022737"/>
    </source>
</evidence>